<accession>A0A401GKJ7</accession>
<evidence type="ECO:0000313" key="1">
    <source>
        <dbReference type="EMBL" id="GBE82680.1"/>
    </source>
</evidence>
<keyword evidence="2" id="KW-1185">Reference proteome</keyword>
<dbReference type="GeneID" id="38779597"/>
<name>A0A401GKJ7_9APHY</name>
<reference evidence="1 2" key="1">
    <citation type="journal article" date="2018" name="Sci. Rep.">
        <title>Genome sequence of the cauliflower mushroom Sparassis crispa (Hanabiratake) and its association with beneficial usage.</title>
        <authorList>
            <person name="Kiyama R."/>
            <person name="Furutani Y."/>
            <person name="Kawaguchi K."/>
            <person name="Nakanishi T."/>
        </authorList>
    </citation>
    <scope>NUCLEOTIDE SEQUENCE [LARGE SCALE GENOMIC DNA]</scope>
</reference>
<gene>
    <name evidence="1" type="ORF">SCP_0410650</name>
</gene>
<dbReference type="InParanoid" id="A0A401GKJ7"/>
<dbReference type="RefSeq" id="XP_027613593.1">
    <property type="nucleotide sequence ID" value="XM_027757792.1"/>
</dbReference>
<dbReference type="Proteomes" id="UP000287166">
    <property type="component" value="Unassembled WGS sequence"/>
</dbReference>
<dbReference type="OrthoDB" id="2737573at2759"/>
<dbReference type="EMBL" id="BFAD01000004">
    <property type="protein sequence ID" value="GBE82680.1"/>
    <property type="molecule type" value="Genomic_DNA"/>
</dbReference>
<dbReference type="STRING" id="139825.A0A401GKJ7"/>
<dbReference type="AlphaFoldDB" id="A0A401GKJ7"/>
<sequence>MKHKWTTDAIQQWTNRRDEYRQRKNLPPLTDLRDSLDPKDQQAYRTALTTERTILLKRLDAHATETMSWPYGAPFSGVLYLPLNFRQTHGTTKLGFRQGDDLNRIVFEFYNEEVQKNYPGPNFIAQDGLRPKRYEYLGPMPFVVGYQLSEAAGEASIEWWDRYLQLKWINDGTWRNEVDFDDNVQGWVSKSRGDYSRNLDMFEYTGLDT</sequence>
<evidence type="ECO:0000313" key="2">
    <source>
        <dbReference type="Proteomes" id="UP000287166"/>
    </source>
</evidence>
<proteinExistence type="predicted"/>
<comment type="caution">
    <text evidence="1">The sequence shown here is derived from an EMBL/GenBank/DDBJ whole genome shotgun (WGS) entry which is preliminary data.</text>
</comment>
<organism evidence="1 2">
    <name type="scientific">Sparassis crispa</name>
    <dbReference type="NCBI Taxonomy" id="139825"/>
    <lineage>
        <taxon>Eukaryota</taxon>
        <taxon>Fungi</taxon>
        <taxon>Dikarya</taxon>
        <taxon>Basidiomycota</taxon>
        <taxon>Agaricomycotina</taxon>
        <taxon>Agaricomycetes</taxon>
        <taxon>Polyporales</taxon>
        <taxon>Sparassidaceae</taxon>
        <taxon>Sparassis</taxon>
    </lineage>
</organism>
<protein>
    <submittedName>
        <fullName evidence="1">Uncharacterized protein</fullName>
    </submittedName>
</protein>